<dbReference type="Pfam" id="PF12869">
    <property type="entry name" value="tRNA_anti-like"/>
    <property type="match status" value="1"/>
</dbReference>
<evidence type="ECO:0000313" key="2">
    <source>
        <dbReference type="Proteomes" id="UP000199354"/>
    </source>
</evidence>
<dbReference type="STRING" id="490189.SAMN02927903_01944"/>
<gene>
    <name evidence="1" type="ORF">SAMN02927903_01944</name>
</gene>
<organism evidence="1 2">
    <name type="scientific">Flavobacterium caeni</name>
    <dbReference type="NCBI Taxonomy" id="490189"/>
    <lineage>
        <taxon>Bacteria</taxon>
        <taxon>Pseudomonadati</taxon>
        <taxon>Bacteroidota</taxon>
        <taxon>Flavobacteriia</taxon>
        <taxon>Flavobacteriales</taxon>
        <taxon>Flavobacteriaceae</taxon>
        <taxon>Flavobacterium</taxon>
    </lineage>
</organism>
<dbReference type="InterPro" id="IPR024422">
    <property type="entry name" value="Protein_unknown_function_OB"/>
</dbReference>
<dbReference type="RefSeq" id="WP_170826833.1">
    <property type="nucleotide sequence ID" value="NZ_FMVF01000008.1"/>
</dbReference>
<evidence type="ECO:0000313" key="1">
    <source>
        <dbReference type="EMBL" id="SCY65720.1"/>
    </source>
</evidence>
<sequence length="130" mass="14364">MRKLVLAMAVLLVMAAAFLTLYRYVYREHRRVENLDADYTLSVARMEQEFLKDAAAANIAYGNKVVEVSGTITTVDAAAGVLTIDEKLFVQCDSPIADLTAGGKVRLKGRFVGFDDLLGEFRMDQAVLLE</sequence>
<dbReference type="AlphaFoldDB" id="A0A1G5HR07"/>
<accession>A0A1G5HR07</accession>
<protein>
    <submittedName>
        <fullName evidence="1">tRNA_anti-like</fullName>
    </submittedName>
</protein>
<reference evidence="1 2" key="1">
    <citation type="submission" date="2016-10" db="EMBL/GenBank/DDBJ databases">
        <authorList>
            <person name="de Groot N.N."/>
        </authorList>
    </citation>
    <scope>NUCLEOTIDE SEQUENCE [LARGE SCALE GENOMIC DNA]</scope>
    <source>
        <strain evidence="1 2">CGMCC 1.7031</strain>
    </source>
</reference>
<proteinExistence type="predicted"/>
<dbReference type="Proteomes" id="UP000199354">
    <property type="component" value="Unassembled WGS sequence"/>
</dbReference>
<dbReference type="EMBL" id="FMVF01000008">
    <property type="protein sequence ID" value="SCY65720.1"/>
    <property type="molecule type" value="Genomic_DNA"/>
</dbReference>
<name>A0A1G5HR07_9FLAO</name>
<keyword evidence="2" id="KW-1185">Reference proteome</keyword>